<evidence type="ECO:0000313" key="2">
    <source>
        <dbReference type="Proteomes" id="UP000054485"/>
    </source>
</evidence>
<evidence type="ECO:0000313" key="1">
    <source>
        <dbReference type="EMBL" id="KIK41300.1"/>
    </source>
</evidence>
<dbReference type="HOGENOM" id="CLU_2814110_0_0_1"/>
<gene>
    <name evidence="1" type="ORF">CY34DRAFT_806266</name>
</gene>
<reference evidence="1 2" key="1">
    <citation type="submission" date="2014-04" db="EMBL/GenBank/DDBJ databases">
        <authorList>
            <consortium name="DOE Joint Genome Institute"/>
            <person name="Kuo A."/>
            <person name="Ruytinx J."/>
            <person name="Rineau F."/>
            <person name="Colpaert J."/>
            <person name="Kohler A."/>
            <person name="Nagy L.G."/>
            <person name="Floudas D."/>
            <person name="Copeland A."/>
            <person name="Barry K.W."/>
            <person name="Cichocki N."/>
            <person name="Veneault-Fourrey C."/>
            <person name="LaButti K."/>
            <person name="Lindquist E.A."/>
            <person name="Lipzen A."/>
            <person name="Lundell T."/>
            <person name="Morin E."/>
            <person name="Murat C."/>
            <person name="Sun H."/>
            <person name="Tunlid A."/>
            <person name="Henrissat B."/>
            <person name="Grigoriev I.V."/>
            <person name="Hibbett D.S."/>
            <person name="Martin F."/>
            <person name="Nordberg H.P."/>
            <person name="Cantor M.N."/>
            <person name="Hua S.X."/>
        </authorList>
    </citation>
    <scope>NUCLEOTIDE SEQUENCE [LARGE SCALE GENOMIC DNA]</scope>
    <source>
        <strain evidence="1 2">UH-Slu-Lm8-n1</strain>
    </source>
</reference>
<protein>
    <submittedName>
        <fullName evidence="1">Uncharacterized protein</fullName>
    </submittedName>
</protein>
<organism evidence="1 2">
    <name type="scientific">Suillus luteus UH-Slu-Lm8-n1</name>
    <dbReference type="NCBI Taxonomy" id="930992"/>
    <lineage>
        <taxon>Eukaryota</taxon>
        <taxon>Fungi</taxon>
        <taxon>Dikarya</taxon>
        <taxon>Basidiomycota</taxon>
        <taxon>Agaricomycotina</taxon>
        <taxon>Agaricomycetes</taxon>
        <taxon>Agaricomycetidae</taxon>
        <taxon>Boletales</taxon>
        <taxon>Suillineae</taxon>
        <taxon>Suillaceae</taxon>
        <taxon>Suillus</taxon>
    </lineage>
</organism>
<name>A0A0C9ZTP1_9AGAM</name>
<accession>A0A0C9ZTP1</accession>
<reference evidence="2" key="2">
    <citation type="submission" date="2015-01" db="EMBL/GenBank/DDBJ databases">
        <title>Evolutionary Origins and Diversification of the Mycorrhizal Mutualists.</title>
        <authorList>
            <consortium name="DOE Joint Genome Institute"/>
            <consortium name="Mycorrhizal Genomics Consortium"/>
            <person name="Kohler A."/>
            <person name="Kuo A."/>
            <person name="Nagy L.G."/>
            <person name="Floudas D."/>
            <person name="Copeland A."/>
            <person name="Barry K.W."/>
            <person name="Cichocki N."/>
            <person name="Veneault-Fourrey C."/>
            <person name="LaButti K."/>
            <person name="Lindquist E.A."/>
            <person name="Lipzen A."/>
            <person name="Lundell T."/>
            <person name="Morin E."/>
            <person name="Murat C."/>
            <person name="Riley R."/>
            <person name="Ohm R."/>
            <person name="Sun H."/>
            <person name="Tunlid A."/>
            <person name="Henrissat B."/>
            <person name="Grigoriev I.V."/>
            <person name="Hibbett D.S."/>
            <person name="Martin F."/>
        </authorList>
    </citation>
    <scope>NUCLEOTIDE SEQUENCE [LARGE SCALE GENOMIC DNA]</scope>
    <source>
        <strain evidence="2">UH-Slu-Lm8-n1</strain>
    </source>
</reference>
<dbReference type="AlphaFoldDB" id="A0A0C9ZTP1"/>
<dbReference type="InParanoid" id="A0A0C9ZTP1"/>
<dbReference type="EMBL" id="KN835273">
    <property type="protein sequence ID" value="KIK41300.1"/>
    <property type="molecule type" value="Genomic_DNA"/>
</dbReference>
<sequence length="67" mass="7876">MGFLIFWNEDSDRLRSNHSILLGTRRSLVPPSDLIMGLLRIHLYPRKFRRKARLGHWGVFTVFNLPG</sequence>
<dbReference type="Proteomes" id="UP000054485">
    <property type="component" value="Unassembled WGS sequence"/>
</dbReference>
<keyword evidence="2" id="KW-1185">Reference proteome</keyword>
<proteinExistence type="predicted"/>